<evidence type="ECO:0000256" key="4">
    <source>
        <dbReference type="ARBA" id="ARBA00048782"/>
    </source>
</evidence>
<dbReference type="PANTHER" id="PTHR42799">
    <property type="entry name" value="MITOCHONDRIAL PEPTIDE METHIONINE SULFOXIDE REDUCTASE"/>
    <property type="match status" value="1"/>
</dbReference>
<dbReference type="FunFam" id="3.30.1060.10:FF:000007">
    <property type="entry name" value="Peptide methionine sulfoxide reductase msrA/msrB"/>
    <property type="match status" value="1"/>
</dbReference>
<accession>A0A828Q4R6</accession>
<dbReference type="NCBIfam" id="TIGR00401">
    <property type="entry name" value="msrA"/>
    <property type="match status" value="1"/>
</dbReference>
<evidence type="ECO:0000256" key="1">
    <source>
        <dbReference type="ARBA" id="ARBA00005591"/>
    </source>
</evidence>
<evidence type="ECO:0000313" key="7">
    <source>
        <dbReference type="EMBL" id="EFM91859.1"/>
    </source>
</evidence>
<evidence type="ECO:0000256" key="3">
    <source>
        <dbReference type="ARBA" id="ARBA00047806"/>
    </source>
</evidence>
<dbReference type="GO" id="GO:0008113">
    <property type="term" value="F:peptide-methionine (S)-S-oxide reductase activity"/>
    <property type="evidence" value="ECO:0007669"/>
    <property type="project" value="UniProtKB-UniRule"/>
</dbReference>
<dbReference type="InterPro" id="IPR002569">
    <property type="entry name" value="Met_Sox_Rdtase_MsrA_dom"/>
</dbReference>
<dbReference type="EC" id="1.8.4.11" evidence="5"/>
<comment type="catalytic activity">
    <reaction evidence="3 5">
        <text>L-methionyl-[protein] + [thioredoxin]-disulfide + H2O = L-methionyl-(S)-S-oxide-[protein] + [thioredoxin]-dithiol</text>
        <dbReference type="Rhea" id="RHEA:14217"/>
        <dbReference type="Rhea" id="RHEA-COMP:10698"/>
        <dbReference type="Rhea" id="RHEA-COMP:10700"/>
        <dbReference type="Rhea" id="RHEA-COMP:12313"/>
        <dbReference type="Rhea" id="RHEA-COMP:12315"/>
        <dbReference type="ChEBI" id="CHEBI:15377"/>
        <dbReference type="ChEBI" id="CHEBI:16044"/>
        <dbReference type="ChEBI" id="CHEBI:29950"/>
        <dbReference type="ChEBI" id="CHEBI:44120"/>
        <dbReference type="ChEBI" id="CHEBI:50058"/>
        <dbReference type="EC" id="1.8.4.11"/>
    </reaction>
</comment>
<evidence type="ECO:0000256" key="2">
    <source>
        <dbReference type="ARBA" id="ARBA00023002"/>
    </source>
</evidence>
<dbReference type="InterPro" id="IPR036509">
    <property type="entry name" value="Met_Sox_Rdtase_MsrA_sf"/>
</dbReference>
<reference evidence="7 8" key="1">
    <citation type="journal article" date="2010" name="J. Bacteriol.">
        <title>Comparative genomic characterization of Actinobacillus pleuropneumoniae.</title>
        <authorList>
            <person name="Xu Z."/>
            <person name="Chen X."/>
            <person name="Li L."/>
            <person name="Li T."/>
            <person name="Wang S."/>
            <person name="Chen H."/>
            <person name="Zhou R."/>
        </authorList>
    </citation>
    <scope>NUCLEOTIDE SEQUENCE [LARGE SCALE GENOMIC DNA]</scope>
    <source>
        <strain evidence="7 8">Femo</strain>
    </source>
</reference>
<evidence type="ECO:0000259" key="6">
    <source>
        <dbReference type="Pfam" id="PF01625"/>
    </source>
</evidence>
<dbReference type="PANTHER" id="PTHR42799:SF2">
    <property type="entry name" value="MITOCHONDRIAL PEPTIDE METHIONINE SULFOXIDE REDUCTASE"/>
    <property type="match status" value="1"/>
</dbReference>
<comment type="similarity">
    <text evidence="1 5">Belongs to the MsrA Met sulfoxide reductase family.</text>
</comment>
<comment type="function">
    <text evidence="5">Has an important function as a repair enzyme for proteins that have been inactivated by oxidation. Catalyzes the reversible oxidation-reduction of methionine sulfoxide in proteins to methionine.</text>
</comment>
<dbReference type="Pfam" id="PF01625">
    <property type="entry name" value="PMSR"/>
    <property type="match status" value="1"/>
</dbReference>
<dbReference type="EMBL" id="ADOG01000016">
    <property type="protein sequence ID" value="EFM91859.1"/>
    <property type="molecule type" value="Genomic_DNA"/>
</dbReference>
<sequence>MTTYNKRSNSVKILQTGENMANIREIYLAGGCFWGTEAFMQRINGVLDAQSGYANGNTENPSYQEVCAGSGHAEVVKVTYDADKISLAKLLDYYFKVIDPISVNQQGADKGIQYRTGIYYVDPQDVPVINQALADLQAQYAEPLAVENMMLEHYFPAEEYHQDYLDKNPNGYCHIDLQLMNEILRNQ</sequence>
<dbReference type="Proteomes" id="UP000005341">
    <property type="component" value="Unassembled WGS sequence"/>
</dbReference>
<organism evidence="7 8">
    <name type="scientific">Actinobacillus pleuropneumoniae serovar 6 str. Femo</name>
    <dbReference type="NCBI Taxonomy" id="754256"/>
    <lineage>
        <taxon>Bacteria</taxon>
        <taxon>Pseudomonadati</taxon>
        <taxon>Pseudomonadota</taxon>
        <taxon>Gammaproteobacteria</taxon>
        <taxon>Pasteurellales</taxon>
        <taxon>Pasteurellaceae</taxon>
        <taxon>Actinobacillus</taxon>
    </lineage>
</organism>
<comment type="caution">
    <text evidence="7">The sequence shown here is derived from an EMBL/GenBank/DDBJ whole genome shotgun (WGS) entry which is preliminary data.</text>
</comment>
<feature type="active site" evidence="5">
    <location>
        <position position="32"/>
    </location>
</feature>
<dbReference type="HAMAP" id="MF_01401">
    <property type="entry name" value="MsrA"/>
    <property type="match status" value="1"/>
</dbReference>
<dbReference type="GO" id="GO:0005737">
    <property type="term" value="C:cytoplasm"/>
    <property type="evidence" value="ECO:0007669"/>
    <property type="project" value="TreeGrafter"/>
</dbReference>
<dbReference type="AlphaFoldDB" id="A0A828Q4R6"/>
<comment type="catalytic activity">
    <reaction evidence="4 5">
        <text>[thioredoxin]-disulfide + L-methionine + H2O = L-methionine (S)-S-oxide + [thioredoxin]-dithiol</text>
        <dbReference type="Rhea" id="RHEA:19993"/>
        <dbReference type="Rhea" id="RHEA-COMP:10698"/>
        <dbReference type="Rhea" id="RHEA-COMP:10700"/>
        <dbReference type="ChEBI" id="CHEBI:15377"/>
        <dbReference type="ChEBI" id="CHEBI:29950"/>
        <dbReference type="ChEBI" id="CHEBI:50058"/>
        <dbReference type="ChEBI" id="CHEBI:57844"/>
        <dbReference type="ChEBI" id="CHEBI:58772"/>
        <dbReference type="EC" id="1.8.4.11"/>
    </reaction>
</comment>
<protein>
    <recommendedName>
        <fullName evidence="5">Peptide methionine sulfoxide reductase MsrA</fullName>
        <shortName evidence="5">Protein-methionine-S-oxide reductase</shortName>
        <ecNumber evidence="5">1.8.4.11</ecNumber>
    </recommendedName>
    <alternativeName>
        <fullName evidence="5">Peptide-methionine (S)-S-oxide reductase</fullName>
        <shortName evidence="5">Peptide Met(O) reductase</shortName>
    </alternativeName>
</protein>
<dbReference type="GO" id="GO:0034599">
    <property type="term" value="P:cellular response to oxidative stress"/>
    <property type="evidence" value="ECO:0007669"/>
    <property type="project" value="TreeGrafter"/>
</dbReference>
<keyword evidence="2 5" id="KW-0560">Oxidoreductase</keyword>
<dbReference type="SUPFAM" id="SSF55068">
    <property type="entry name" value="Peptide methionine sulfoxide reductase"/>
    <property type="match status" value="1"/>
</dbReference>
<feature type="domain" description="Peptide methionine sulphoxide reductase MsrA" evidence="6">
    <location>
        <begin position="25"/>
        <end position="174"/>
    </location>
</feature>
<name>A0A828Q4R6_ACTPL</name>
<evidence type="ECO:0000313" key="8">
    <source>
        <dbReference type="Proteomes" id="UP000005341"/>
    </source>
</evidence>
<gene>
    <name evidence="5" type="primary">msrA</name>
    <name evidence="7" type="ORF">appser6_11750</name>
</gene>
<evidence type="ECO:0000256" key="5">
    <source>
        <dbReference type="HAMAP-Rule" id="MF_01401"/>
    </source>
</evidence>
<dbReference type="Gene3D" id="3.30.1060.10">
    <property type="entry name" value="Peptide methionine sulphoxide reductase MsrA"/>
    <property type="match status" value="1"/>
</dbReference>
<proteinExistence type="inferred from homology"/>
<dbReference type="InterPro" id="IPR050162">
    <property type="entry name" value="MsrA_MetSO_reductase"/>
</dbReference>